<sequence>MNNKVINDQRELEWRRKYFENILLPDIEEKLGTLKNGIVGKTPDEDSIIKALEKQIPGVANIANRLRDTGSHTDAFIKEEILSHHIRGSAKAATAVGTGFSIASLVFYAFEFFRIPGIYLASFILGRKVPFTLKNNAKWLYSAVLLGLSIAAIAVPGVAPFLAIGISALAVGVGLFTVGRFFYRKRQIKKELSKQNEAIEKVENDIDKLRQAKIDDALNYKFSNENIENAIKDMRKAKEDLDALKSKNATEEEIKEAGKKLESSQNKLISLYFKARRDKASTPKELDAIFEEMEEFQKKLQTNMEHLQNLKDKVAELEKENEEMGLMSVVDKGVGTILGAAALGGLVVSLFFPPIGAGILLGVSAAALTYASARLATPLFKKLGSWLVSKAKSIINKPEEEKEPAVKDVMNAPKPHKKIVPSDEVHESTADIFKTFFSENVVVALKKEICQTQHMEKIDRKLEALTKAQDHKGILEYFSNLAERFDRHQMGQRNVDFFLERLNNLQPGLRLLQQAFKSEDLKTDVTSIEKAQHILNNEVLKKALEEKGIDWSDVPVFEEKKASARISPAIKQKEEDSEGEREKGGDTLSTSHH</sequence>
<feature type="transmembrane region" description="Helical" evidence="3">
    <location>
        <begin position="138"/>
        <end position="155"/>
    </location>
</feature>
<protein>
    <submittedName>
        <fullName evidence="4">Coiled-coil protein</fullName>
    </submittedName>
</protein>
<dbReference type="OrthoDB" id="5653910at2"/>
<reference evidence="4 5" key="1">
    <citation type="submission" date="2015-11" db="EMBL/GenBank/DDBJ databases">
        <title>Genomic analysis of 38 Legionella species identifies large and diverse effector repertoires.</title>
        <authorList>
            <person name="Burstein D."/>
            <person name="Amaro F."/>
            <person name="Zusman T."/>
            <person name="Lifshitz Z."/>
            <person name="Cohen O."/>
            <person name="Gilbert J.A."/>
            <person name="Pupko T."/>
            <person name="Shuman H.A."/>
            <person name="Segal G."/>
        </authorList>
    </citation>
    <scope>NUCLEOTIDE SEQUENCE [LARGE SCALE GENOMIC DNA]</scope>
    <source>
        <strain evidence="4 5">Bercovier 4</strain>
    </source>
</reference>
<keyword evidence="3" id="KW-0472">Membrane</keyword>
<name>A0A0W0VH32_9GAMM</name>
<dbReference type="Proteomes" id="UP000054761">
    <property type="component" value="Unassembled WGS sequence"/>
</dbReference>
<organism evidence="4 5">
    <name type="scientific">Legionella israelensis</name>
    <dbReference type="NCBI Taxonomy" id="454"/>
    <lineage>
        <taxon>Bacteria</taxon>
        <taxon>Pseudomonadati</taxon>
        <taxon>Pseudomonadota</taxon>
        <taxon>Gammaproteobacteria</taxon>
        <taxon>Legionellales</taxon>
        <taxon>Legionellaceae</taxon>
        <taxon>Legionella</taxon>
    </lineage>
</organism>
<dbReference type="RefSeq" id="WP_131780767.1">
    <property type="nucleotide sequence ID" value="NZ_CAAAJA010000079.1"/>
</dbReference>
<keyword evidence="1" id="KW-0175">Coiled coil</keyword>
<comment type="caution">
    <text evidence="4">The sequence shown here is derived from an EMBL/GenBank/DDBJ whole genome shotgun (WGS) entry which is preliminary data.</text>
</comment>
<dbReference type="EMBL" id="LNYH01000112">
    <property type="protein sequence ID" value="KTD19409.1"/>
    <property type="molecule type" value="Genomic_DNA"/>
</dbReference>
<evidence type="ECO:0000256" key="1">
    <source>
        <dbReference type="SAM" id="Coils"/>
    </source>
</evidence>
<evidence type="ECO:0000313" key="4">
    <source>
        <dbReference type="EMBL" id="KTD19409.1"/>
    </source>
</evidence>
<keyword evidence="3" id="KW-0812">Transmembrane</keyword>
<gene>
    <name evidence="4" type="ORF">Lisr_1971</name>
</gene>
<dbReference type="PATRIC" id="fig|454.4.peg.2147"/>
<dbReference type="STRING" id="454.Lisr_1971"/>
<accession>A0A0W0VH32</accession>
<feature type="transmembrane region" description="Helical" evidence="3">
    <location>
        <begin position="161"/>
        <end position="183"/>
    </location>
</feature>
<feature type="transmembrane region" description="Helical" evidence="3">
    <location>
        <begin position="333"/>
        <end position="352"/>
    </location>
</feature>
<proteinExistence type="predicted"/>
<evidence type="ECO:0000313" key="5">
    <source>
        <dbReference type="Proteomes" id="UP000054761"/>
    </source>
</evidence>
<feature type="transmembrane region" description="Helical" evidence="3">
    <location>
        <begin position="105"/>
        <end position="126"/>
    </location>
</feature>
<dbReference type="AlphaFoldDB" id="A0A0W0VH32"/>
<keyword evidence="5" id="KW-1185">Reference proteome</keyword>
<feature type="region of interest" description="Disordered" evidence="2">
    <location>
        <begin position="561"/>
        <end position="593"/>
    </location>
</feature>
<evidence type="ECO:0000256" key="2">
    <source>
        <dbReference type="SAM" id="MobiDB-lite"/>
    </source>
</evidence>
<feature type="coiled-coil region" evidence="1">
    <location>
        <begin position="185"/>
        <end position="327"/>
    </location>
</feature>
<evidence type="ECO:0000256" key="3">
    <source>
        <dbReference type="SAM" id="Phobius"/>
    </source>
</evidence>
<keyword evidence="3" id="KW-1133">Transmembrane helix</keyword>